<accession>A0AA35VQS7</accession>
<feature type="region of interest" description="Disordered" evidence="2">
    <location>
        <begin position="68"/>
        <end position="233"/>
    </location>
</feature>
<name>A0AA35VQS7_9SAUR</name>
<dbReference type="Proteomes" id="UP001178461">
    <property type="component" value="Unassembled WGS sequence"/>
</dbReference>
<evidence type="ECO:0000259" key="3">
    <source>
        <dbReference type="PROSITE" id="PS50103"/>
    </source>
</evidence>
<feature type="region of interest" description="Disordered" evidence="2">
    <location>
        <begin position="1"/>
        <end position="43"/>
    </location>
</feature>
<comment type="caution">
    <text evidence="4">The sequence shown here is derived from an EMBL/GenBank/DDBJ whole genome shotgun (WGS) entry which is preliminary data.</text>
</comment>
<feature type="region of interest" description="Disordered" evidence="2">
    <location>
        <begin position="481"/>
        <end position="510"/>
    </location>
</feature>
<dbReference type="InterPro" id="IPR000571">
    <property type="entry name" value="Znf_CCCH"/>
</dbReference>
<reference evidence="4" key="1">
    <citation type="submission" date="2022-12" db="EMBL/GenBank/DDBJ databases">
        <authorList>
            <person name="Alioto T."/>
            <person name="Alioto T."/>
            <person name="Gomez Garrido J."/>
        </authorList>
    </citation>
    <scope>NUCLEOTIDE SEQUENCE</scope>
</reference>
<dbReference type="GO" id="GO:0008270">
    <property type="term" value="F:zinc ion binding"/>
    <property type="evidence" value="ECO:0007669"/>
    <property type="project" value="UniProtKB-KW"/>
</dbReference>
<protein>
    <submittedName>
        <fullName evidence="4">XP_034954535.1uncharacterized protein LOC118076098</fullName>
    </submittedName>
</protein>
<evidence type="ECO:0000256" key="1">
    <source>
        <dbReference type="PROSITE-ProRule" id="PRU00723"/>
    </source>
</evidence>
<feature type="zinc finger region" description="C3H1-type" evidence="1">
    <location>
        <begin position="442"/>
        <end position="468"/>
    </location>
</feature>
<feature type="compositionally biased region" description="Polar residues" evidence="2">
    <location>
        <begin position="166"/>
        <end position="181"/>
    </location>
</feature>
<evidence type="ECO:0000256" key="2">
    <source>
        <dbReference type="SAM" id="MobiDB-lite"/>
    </source>
</evidence>
<feature type="compositionally biased region" description="Basic residues" evidence="2">
    <location>
        <begin position="125"/>
        <end position="134"/>
    </location>
</feature>
<organism evidence="4 5">
    <name type="scientific">Podarcis lilfordi</name>
    <name type="common">Lilford's wall lizard</name>
    <dbReference type="NCBI Taxonomy" id="74358"/>
    <lineage>
        <taxon>Eukaryota</taxon>
        <taxon>Metazoa</taxon>
        <taxon>Chordata</taxon>
        <taxon>Craniata</taxon>
        <taxon>Vertebrata</taxon>
        <taxon>Euteleostomi</taxon>
        <taxon>Lepidosauria</taxon>
        <taxon>Squamata</taxon>
        <taxon>Bifurcata</taxon>
        <taxon>Unidentata</taxon>
        <taxon>Episquamata</taxon>
        <taxon>Laterata</taxon>
        <taxon>Lacertibaenia</taxon>
        <taxon>Lacertidae</taxon>
        <taxon>Podarcis</taxon>
    </lineage>
</organism>
<feature type="compositionally biased region" description="Basic residues" evidence="2">
    <location>
        <begin position="200"/>
        <end position="215"/>
    </location>
</feature>
<keyword evidence="1" id="KW-0479">Metal-binding</keyword>
<dbReference type="PANTHER" id="PTHR35558:SF1">
    <property type="entry name" value="ENDONUCLEASE_EXONUCLEASE_PHOSPHATASE DOMAIN-CONTAINING PROTEIN"/>
    <property type="match status" value="1"/>
</dbReference>
<feature type="compositionally biased region" description="Polar residues" evidence="2">
    <location>
        <begin position="145"/>
        <end position="155"/>
    </location>
</feature>
<dbReference type="AlphaFoldDB" id="A0AA35VQS7"/>
<feature type="region of interest" description="Disordered" evidence="2">
    <location>
        <begin position="318"/>
        <end position="339"/>
    </location>
</feature>
<feature type="compositionally biased region" description="Basic and acidic residues" evidence="2">
    <location>
        <begin position="326"/>
        <end position="339"/>
    </location>
</feature>
<proteinExistence type="predicted"/>
<keyword evidence="1" id="KW-0862">Zinc</keyword>
<dbReference type="EMBL" id="CANTUW010000824">
    <property type="protein sequence ID" value="CAI7935479.1"/>
    <property type="molecule type" value="Genomic_DNA"/>
</dbReference>
<gene>
    <name evidence="4" type="ORF">PODLI_1B006033</name>
</gene>
<feature type="domain" description="C3H1-type" evidence="3">
    <location>
        <begin position="442"/>
        <end position="468"/>
    </location>
</feature>
<feature type="compositionally biased region" description="Low complexity" evidence="2">
    <location>
        <begin position="71"/>
        <end position="92"/>
    </location>
</feature>
<keyword evidence="5" id="KW-1185">Reference proteome</keyword>
<evidence type="ECO:0000313" key="5">
    <source>
        <dbReference type="Proteomes" id="UP001178461"/>
    </source>
</evidence>
<dbReference type="PROSITE" id="PS50103">
    <property type="entry name" value="ZF_C3H1"/>
    <property type="match status" value="1"/>
</dbReference>
<feature type="compositionally biased region" description="Low complexity" evidence="2">
    <location>
        <begin position="218"/>
        <end position="229"/>
    </location>
</feature>
<sequence length="510" mass="54822">MAPKKAAKRPAATRTSKRPIKGPSQALRSGAPRQAEDSLGSLVTRMAGDPAALTRLAAEVDGLIRRCSMQSSAPGGPASTVGPSSPASSSSSEDGGEAVVAGVSVRASQPSQPPVLPVAQVGSRGPRRTTRRSAGRQALMASPSWVVSPTQSTADALSGPSHSRRVSSQSVPGTSQQTVDLESSDEDSLPTPARTSSGGHRCRRKRAKKRAKRRKVDTSSSSSSGTSSSSDDETEASLDLYWGFGEEAGGFPKWIWERRANSHRARYGAVQDCRDGVLVPEVKVSTNSVRDIIPGAHLSTKLRARILNGRYVDIFKLAPPPASPDSQEKDDSSKKRAGSKKLEKTFERWLDGFQVFAGIVVMAYPRRAHHLMVYLSIVRSAFTMAGQLAAIAYDVNFRRRAAKISSARWDRKDLDVWTTYVVPHIEKKALEQQKPKAGPFRPTRKLTCWDFNKGSCQRQFCKFSHVCDKCTGGHPASTCLGSRRPFRGGKGGSQQPPKAATPASTSGTGK</sequence>
<dbReference type="PANTHER" id="PTHR35558">
    <property type="entry name" value="SGNH_HYDRO DOMAIN-CONTAINING PROTEIN"/>
    <property type="match status" value="1"/>
</dbReference>
<evidence type="ECO:0000313" key="4">
    <source>
        <dbReference type="EMBL" id="CAI7935479.1"/>
    </source>
</evidence>
<keyword evidence="1" id="KW-0863">Zinc-finger</keyword>